<feature type="transmembrane region" description="Helical" evidence="2">
    <location>
        <begin position="1636"/>
        <end position="1656"/>
    </location>
</feature>
<feature type="transmembrane region" description="Helical" evidence="2">
    <location>
        <begin position="1700"/>
        <end position="1718"/>
    </location>
</feature>
<feature type="transmembrane region" description="Helical" evidence="2">
    <location>
        <begin position="1161"/>
        <end position="1180"/>
    </location>
</feature>
<feature type="transmembrane region" description="Helical" evidence="2">
    <location>
        <begin position="706"/>
        <end position="727"/>
    </location>
</feature>
<feature type="transmembrane region" description="Helical" evidence="2">
    <location>
        <begin position="2143"/>
        <end position="2164"/>
    </location>
</feature>
<feature type="transmembrane region" description="Helical" evidence="2">
    <location>
        <begin position="1021"/>
        <end position="1041"/>
    </location>
</feature>
<feature type="transmembrane region" description="Helical" evidence="2">
    <location>
        <begin position="2117"/>
        <end position="2137"/>
    </location>
</feature>
<feature type="transmembrane region" description="Helical" evidence="2">
    <location>
        <begin position="763"/>
        <end position="783"/>
    </location>
</feature>
<feature type="transmembrane region" description="Helical" evidence="2">
    <location>
        <begin position="1297"/>
        <end position="1317"/>
    </location>
</feature>
<feature type="transmembrane region" description="Helical" evidence="2">
    <location>
        <begin position="733"/>
        <end position="751"/>
    </location>
</feature>
<feature type="transmembrane region" description="Helical" evidence="2">
    <location>
        <begin position="12"/>
        <end position="34"/>
    </location>
</feature>
<keyword evidence="4" id="KW-1185">Reference proteome</keyword>
<feature type="transmembrane region" description="Helical" evidence="2">
    <location>
        <begin position="1757"/>
        <end position="1775"/>
    </location>
</feature>
<name>A0A090AIK8_9GAMM</name>
<keyword evidence="2" id="KW-1133">Transmembrane helix</keyword>
<feature type="transmembrane region" description="Helical" evidence="2">
    <location>
        <begin position="1406"/>
        <end position="1424"/>
    </location>
</feature>
<dbReference type="HOGENOM" id="CLU_236003_0_0_6"/>
<feature type="transmembrane region" description="Helical" evidence="2">
    <location>
        <begin position="454"/>
        <end position="473"/>
    </location>
</feature>
<feature type="transmembrane region" description="Helical" evidence="2">
    <location>
        <begin position="2016"/>
        <end position="2034"/>
    </location>
</feature>
<dbReference type="STRING" id="40754.THII_3951"/>
<feature type="transmembrane region" description="Helical" evidence="2">
    <location>
        <begin position="982"/>
        <end position="1000"/>
    </location>
</feature>
<feature type="transmembrane region" description="Helical" evidence="2">
    <location>
        <begin position="518"/>
        <end position="536"/>
    </location>
</feature>
<keyword evidence="2" id="KW-0812">Transmembrane</keyword>
<feature type="transmembrane region" description="Helical" evidence="2">
    <location>
        <begin position="1782"/>
        <end position="1802"/>
    </location>
</feature>
<feature type="transmembrane region" description="Helical" evidence="2">
    <location>
        <begin position="624"/>
        <end position="641"/>
    </location>
</feature>
<feature type="transmembrane region" description="Helical" evidence="2">
    <location>
        <begin position="1668"/>
        <end position="1688"/>
    </location>
</feature>
<dbReference type="KEGG" id="tig:THII_3951"/>
<feature type="transmembrane region" description="Helical" evidence="2">
    <location>
        <begin position="1564"/>
        <end position="1584"/>
    </location>
</feature>
<proteinExistence type="predicted"/>
<evidence type="ECO:0000313" key="4">
    <source>
        <dbReference type="Proteomes" id="UP000031623"/>
    </source>
</evidence>
<feature type="transmembrane region" description="Helical" evidence="2">
    <location>
        <begin position="648"/>
        <end position="670"/>
    </location>
</feature>
<feature type="transmembrane region" description="Helical" evidence="2">
    <location>
        <begin position="1431"/>
        <end position="1448"/>
    </location>
</feature>
<feature type="transmembrane region" description="Helical" evidence="2">
    <location>
        <begin position="812"/>
        <end position="833"/>
    </location>
</feature>
<feature type="transmembrane region" description="Helical" evidence="2">
    <location>
        <begin position="299"/>
        <end position="325"/>
    </location>
</feature>
<feature type="transmembrane region" description="Helical" evidence="2">
    <location>
        <begin position="1914"/>
        <end position="1934"/>
    </location>
</feature>
<feature type="transmembrane region" description="Helical" evidence="2">
    <location>
        <begin position="1192"/>
        <end position="1209"/>
    </location>
</feature>
<feature type="transmembrane region" description="Helical" evidence="2">
    <location>
        <begin position="1103"/>
        <end position="1123"/>
    </location>
</feature>
<gene>
    <name evidence="3" type="ORF">THII_3951</name>
</gene>
<feature type="transmembrane region" description="Helical" evidence="2">
    <location>
        <begin position="1246"/>
        <end position="1264"/>
    </location>
</feature>
<feature type="transmembrane region" description="Helical" evidence="2">
    <location>
        <begin position="1537"/>
        <end position="1558"/>
    </location>
</feature>
<feature type="transmembrane region" description="Helical" evidence="2">
    <location>
        <begin position="1852"/>
        <end position="1876"/>
    </location>
</feature>
<feature type="transmembrane region" description="Helical" evidence="2">
    <location>
        <begin position="1512"/>
        <end position="1530"/>
    </location>
</feature>
<feature type="transmembrane region" description="Helical" evidence="2">
    <location>
        <begin position="1215"/>
        <end position="1234"/>
    </location>
</feature>
<feature type="transmembrane region" description="Helical" evidence="2">
    <location>
        <begin position="1882"/>
        <end position="1902"/>
    </location>
</feature>
<feature type="transmembrane region" description="Helical" evidence="2">
    <location>
        <begin position="1988"/>
        <end position="2004"/>
    </location>
</feature>
<feature type="transmembrane region" description="Helical" evidence="2">
    <location>
        <begin position="362"/>
        <end position="383"/>
    </location>
</feature>
<protein>
    <submittedName>
        <fullName evidence="3">Uncharacterized protein</fullName>
    </submittedName>
</protein>
<feature type="transmembrane region" description="Helical" evidence="2">
    <location>
        <begin position="1483"/>
        <end position="1506"/>
    </location>
</feature>
<feature type="transmembrane region" description="Helical" evidence="2">
    <location>
        <begin position="1940"/>
        <end position="1958"/>
    </location>
</feature>
<feature type="transmembrane region" description="Helical" evidence="2">
    <location>
        <begin position="676"/>
        <end position="694"/>
    </location>
</feature>
<evidence type="ECO:0000313" key="3">
    <source>
        <dbReference type="EMBL" id="BAP58248.1"/>
    </source>
</evidence>
<feature type="transmembrane region" description="Helical" evidence="2">
    <location>
        <begin position="1047"/>
        <end position="1066"/>
    </location>
</feature>
<feature type="transmembrane region" description="Helical" evidence="2">
    <location>
        <begin position="936"/>
        <end position="953"/>
    </location>
</feature>
<feature type="transmembrane region" description="Helical" evidence="2">
    <location>
        <begin position="575"/>
        <end position="594"/>
    </location>
</feature>
<feature type="transmembrane region" description="Helical" evidence="2">
    <location>
        <begin position="909"/>
        <end position="930"/>
    </location>
</feature>
<feature type="transmembrane region" description="Helical" evidence="2">
    <location>
        <begin position="1605"/>
        <end position="1630"/>
    </location>
</feature>
<organism evidence="3 4">
    <name type="scientific">Thioploca ingrica</name>
    <dbReference type="NCBI Taxonomy" id="40754"/>
    <lineage>
        <taxon>Bacteria</taxon>
        <taxon>Pseudomonadati</taxon>
        <taxon>Pseudomonadota</taxon>
        <taxon>Gammaproteobacteria</taxon>
        <taxon>Thiotrichales</taxon>
        <taxon>Thiotrichaceae</taxon>
        <taxon>Thioploca</taxon>
    </lineage>
</organism>
<feature type="transmembrane region" description="Helical" evidence="2">
    <location>
        <begin position="2094"/>
        <end position="2112"/>
    </location>
</feature>
<dbReference type="Proteomes" id="UP000031623">
    <property type="component" value="Chromosome"/>
</dbReference>
<feature type="transmembrane region" description="Helical" evidence="2">
    <location>
        <begin position="1075"/>
        <end position="1097"/>
    </location>
</feature>
<feature type="transmembrane region" description="Helical" evidence="2">
    <location>
        <begin position="431"/>
        <end position="448"/>
    </location>
</feature>
<dbReference type="OrthoDB" id="7052348at2"/>
<feature type="transmembrane region" description="Helical" evidence="2">
    <location>
        <begin position="331"/>
        <end position="350"/>
    </location>
</feature>
<feature type="transmembrane region" description="Helical" evidence="2">
    <location>
        <begin position="839"/>
        <end position="859"/>
    </location>
</feature>
<feature type="transmembrane region" description="Helical" evidence="2">
    <location>
        <begin position="395"/>
        <end position="419"/>
    </location>
</feature>
<feature type="transmembrane region" description="Helical" evidence="2">
    <location>
        <begin position="548"/>
        <end position="569"/>
    </location>
</feature>
<feature type="region of interest" description="Disordered" evidence="1">
    <location>
        <begin position="127"/>
        <end position="155"/>
    </location>
</feature>
<evidence type="ECO:0000256" key="1">
    <source>
        <dbReference type="SAM" id="MobiDB-lite"/>
    </source>
</evidence>
<feature type="transmembrane region" description="Helical" evidence="2">
    <location>
        <begin position="599"/>
        <end position="618"/>
    </location>
</feature>
<feature type="transmembrane region" description="Helical" evidence="2">
    <location>
        <begin position="1454"/>
        <end position="1471"/>
    </location>
</feature>
<accession>A0A090AIK8</accession>
<dbReference type="EMBL" id="AP014633">
    <property type="protein sequence ID" value="BAP58248.1"/>
    <property type="molecule type" value="Genomic_DNA"/>
</dbReference>
<feature type="compositionally biased region" description="Polar residues" evidence="1">
    <location>
        <begin position="133"/>
        <end position="142"/>
    </location>
</feature>
<sequence length="2184" mass="244580">MIIILFLLLFFFWYNLPEIVALIATIILIFWAIYKHNQSLPVEAQSKPHIDNDPNTQLIATVLLYLELKQQHRLGHLSTDDYNYLTENIDIIYTQLVKKLGITGSQRQVQLETAWILLRRQVGGDNLGAPPWRSTSQPTSSPIPAKEKSFTQKSPVQPTEIQVAVMADSPTVTPQATSLPKTEAVVHTQKKESPVQPAKIQMAAVANSPTVTPPQATFLPKVASNPAQATLPPVNAEPLSFTQTVEKTTPAAQPIIAPPQSALLPKVLKITKAVVHTQQKKTAFSWLPRQFNRELFTRLLLPFLWQNLGWFIGGFCFISGSVFLVTNTTGFAKAVTVFTILYLYTLLLFWGSYQIRRRRPQLLTASHVLSTLAVLLVPLDLAAATRLIQSSLPNLGLVSLTILGVVITVGLLVIATRLASGMMERHLQNEHPYLFIALASLQLVIPIVNFIPHWLVLAGLHVSLLSLLSYALWRFSQQWLYAIFIEPHPVAYYAAGTLIYAAIVTFIHSIWASGITLPAGYVGPFLMALCFLLLQVDIQFKQWVHKQALLSHFTFVIYGLSVIAVLYSWVGLIPITLTLMIGSVVYGMMLWNYLTLPPLYLLLACLSGLYGLLILQYFPYHWYFLLSLPGLSSLMGLHHWAQQRHSMALAIICYRVIFSLGLGLFIWSLYHVAPGEIGWLTAIAATVVITTWSWRKPVDFYPPGGAKYYQYAVFVGLITITLAYTPLYLGLSWITQFSSGLVILSVLWSAWGLFIRRVAKESAVVFVNSALLSLIASVILVAIYLPTSLPGLLVAVSGVLLWLSLSLYSRTLFYVTLIALGTAGIVFKNYYLQESSGKGIILLAVGVWMLLWWLHYRIIYLPARSTTRKPVETIANQPDLTLLGLLTLSPTTYANRFELLKPPLEQTLVLAWLIGLGSTLKSLILINSLAEILTSSWSSTLIWNAVVTALIAGQLQRLELIPLALALFAGALWTLGSVQIGWLLAITGAVLIWINSLFIFSHSRSWMTFLGWSVKEGIRPLVEQIIHWTVVAICFISLAGVMSFNFALVQLATLAVAILFFAWAGWRYQLQLHSYMVIGCTILSLPILSFSLLGWLTILLPTIPLYLLALLAIGLAVLAHLLTQSPLATLYSRPLYHTAYFSYLLSLISSLYLLGQPNTSYGGKSLVGIFVILAFGQLPLLRSLAIALKIRGIGIALLLSLAGFIWVFYSHPAQLFWFTWLWALILWGMGHYGLPSFNNRWPQWAVEPTFWPILGFGLLIMAFSSETWQFNHLTYLQTIIPVTFYFVLMLRNTDWKWLPWLVGLALMVSGGVVLLVVSNGVVSLELSRDSELFFIFGITIWVNLLFWLSRVIQRSHEIAHWQFQRLVQPLLIWSIGVIGLQLLGLSFITLLVNFSFSHQHFSSSEVTVLIVWAILLNFSCFHLVSVSMQSVFAHTLILSLLNTTLLLLNGWINTPLLLSLWTGGLLLYFKVNNQAHPIWLTTLATWLWLSFAAALLTFPLLLMPAISMNERLLTLGLLAALSFMFGWFNIHHQMTRSWLVGSVVLAGLFLHLIWLMILPQEQPILLLPWYALQNGLLMWGTFWLRAQNFAIAEDKQAHLHWLLRGLTPVLTSLSLLSLWLAQGMSVLAIAKDQEPLNFFAQLAVIVTYLLLLGGWWRYSPWQKTDKKNWIDSLAILIAGLGIYLRLLGVGFAPPSVWDTAVPLLLSLWTGGLLLYFQVNNQAHQIWLTLRAIWLWLSLATTLLSLILMPAISTNEQLLTLGLLATLSFMFSGFNIHHYAVRGGLVGGVVFLGLFLHLIWLMILPQDQLTSLLPWYALQNGLLMWGTFWLRTQDFFTIAEDKQAHLRWLLRGLALVLASLTLFSLLLAQGMSVLALAKNQETLSFFAQLAVIVTYLLLLGGWWRYSPWQNNHKEIWMGSLAILIAGLGIYLRLLGVGFAPPNVWDTAVLMGSSYVLLAIQHLYPAYPLYRLTLLIPGLAILTVPPQLESIQASMALVAAATLYLLMPRRSQQNLPLYLGLLALNVGLYLWVPSLAQDYKLLQVYTIPAALSLLLMLQLHELELKPSVLNAIRLVALSTLYASATLDVFLQEALSIFILVLALSLAGVILGIALRIRVFLYSSTVFLVLNVVGQLIQFYPEGRLGKAIILMILGILITAGMIWFSIQREIFLQRIDNMRANLATWA</sequence>
<feature type="transmembrane region" description="Helical" evidence="2">
    <location>
        <begin position="1270"/>
        <end position="1290"/>
    </location>
</feature>
<keyword evidence="2" id="KW-0472">Membrane</keyword>
<feature type="transmembrane region" description="Helical" evidence="2">
    <location>
        <begin position="1332"/>
        <end position="1349"/>
    </location>
</feature>
<feature type="transmembrane region" description="Helical" evidence="2">
    <location>
        <begin position="1730"/>
        <end position="1751"/>
    </location>
</feature>
<reference evidence="3 4" key="1">
    <citation type="journal article" date="2014" name="ISME J.">
        <title>Ecophysiology of Thioploca ingrica as revealed by the complete genome sequence supplemented with proteomic evidence.</title>
        <authorList>
            <person name="Kojima H."/>
            <person name="Ogura Y."/>
            <person name="Yamamoto N."/>
            <person name="Togashi T."/>
            <person name="Mori H."/>
            <person name="Watanabe T."/>
            <person name="Nemoto F."/>
            <person name="Kurokawa K."/>
            <person name="Hayashi T."/>
            <person name="Fukui M."/>
        </authorList>
    </citation>
    <scope>NUCLEOTIDE SEQUENCE [LARGE SCALE GENOMIC DNA]</scope>
</reference>
<feature type="transmembrane region" description="Helical" evidence="2">
    <location>
        <begin position="493"/>
        <end position="512"/>
    </location>
</feature>
<feature type="transmembrane region" description="Helical" evidence="2">
    <location>
        <begin position="1370"/>
        <end position="1394"/>
    </location>
</feature>
<evidence type="ECO:0000256" key="2">
    <source>
        <dbReference type="SAM" id="Phobius"/>
    </source>
</evidence>
<feature type="transmembrane region" description="Helical" evidence="2">
    <location>
        <begin position="1135"/>
        <end position="1155"/>
    </location>
</feature>